<evidence type="ECO:0000256" key="1">
    <source>
        <dbReference type="SAM" id="MobiDB-lite"/>
    </source>
</evidence>
<gene>
    <name evidence="2" type="ORF">BS50DRAFT_134424</name>
</gene>
<accession>A0A2T2N928</accession>
<evidence type="ECO:0000313" key="3">
    <source>
        <dbReference type="Proteomes" id="UP000240883"/>
    </source>
</evidence>
<dbReference type="EMBL" id="KZ678142">
    <property type="protein sequence ID" value="PSN61971.1"/>
    <property type="molecule type" value="Genomic_DNA"/>
</dbReference>
<name>A0A2T2N928_CORCC</name>
<reference evidence="2 3" key="1">
    <citation type="journal article" date="2018" name="Front. Microbiol.">
        <title>Genome-Wide Analysis of Corynespora cassiicola Leaf Fall Disease Putative Effectors.</title>
        <authorList>
            <person name="Lopez D."/>
            <person name="Ribeiro S."/>
            <person name="Label P."/>
            <person name="Fumanal B."/>
            <person name="Venisse J.S."/>
            <person name="Kohler A."/>
            <person name="de Oliveira R.R."/>
            <person name="Labutti K."/>
            <person name="Lipzen A."/>
            <person name="Lail K."/>
            <person name="Bauer D."/>
            <person name="Ohm R.A."/>
            <person name="Barry K.W."/>
            <person name="Spatafora J."/>
            <person name="Grigoriev I.V."/>
            <person name="Martin F.M."/>
            <person name="Pujade-Renaud V."/>
        </authorList>
    </citation>
    <scope>NUCLEOTIDE SEQUENCE [LARGE SCALE GENOMIC DNA]</scope>
    <source>
        <strain evidence="2 3">Philippines</strain>
    </source>
</reference>
<keyword evidence="3" id="KW-1185">Reference proteome</keyword>
<protein>
    <submittedName>
        <fullName evidence="2">Uncharacterized protein</fullName>
    </submittedName>
</protein>
<proteinExistence type="predicted"/>
<dbReference type="OrthoDB" id="3764847at2759"/>
<dbReference type="Proteomes" id="UP000240883">
    <property type="component" value="Unassembled WGS sequence"/>
</dbReference>
<organism evidence="2 3">
    <name type="scientific">Corynespora cassiicola Philippines</name>
    <dbReference type="NCBI Taxonomy" id="1448308"/>
    <lineage>
        <taxon>Eukaryota</taxon>
        <taxon>Fungi</taxon>
        <taxon>Dikarya</taxon>
        <taxon>Ascomycota</taxon>
        <taxon>Pezizomycotina</taxon>
        <taxon>Dothideomycetes</taxon>
        <taxon>Pleosporomycetidae</taxon>
        <taxon>Pleosporales</taxon>
        <taxon>Corynesporascaceae</taxon>
        <taxon>Corynespora</taxon>
    </lineage>
</organism>
<sequence length="297" mass="32492">MAIYAPRIHATSPLNAIPPETPPSKSQQWAFLQECLGPITPYSPTPIGPSWLAAIDRSILITLLAKNRSELALLHSEKLAMSHPHHSSAELKLPDYTIGTPSSGSTPTPSTQTPTAFAHHDRNASPTRTPEPRSIEHGIEDALLRLNTAVAMAPLPAPTDDLSPLTPTFGPRRGLVISGTTARRRSSAQFTALPPQDAAQAAELDFSSAYFFAPKARDARPAMEAVEYVPQRRAVWEAEWAQIEGRLEDWADRFAEGVEGSKAELWRELVRLRVEKGEVLGLGEEQIGKLRGMSLFE</sequence>
<feature type="region of interest" description="Disordered" evidence="1">
    <location>
        <begin position="93"/>
        <end position="133"/>
    </location>
</feature>
<feature type="compositionally biased region" description="Low complexity" evidence="1">
    <location>
        <begin position="97"/>
        <end position="115"/>
    </location>
</feature>
<dbReference type="AlphaFoldDB" id="A0A2T2N928"/>
<evidence type="ECO:0000313" key="2">
    <source>
        <dbReference type="EMBL" id="PSN61971.1"/>
    </source>
</evidence>